<dbReference type="GO" id="GO:0016787">
    <property type="term" value="F:hydrolase activity"/>
    <property type="evidence" value="ECO:0007669"/>
    <property type="project" value="UniProtKB-KW"/>
</dbReference>
<feature type="domain" description="Metallo-beta-lactamase" evidence="2">
    <location>
        <begin position="42"/>
        <end position="239"/>
    </location>
</feature>
<evidence type="ECO:0000259" key="2">
    <source>
        <dbReference type="Pfam" id="PF12706"/>
    </source>
</evidence>
<evidence type="ECO:0000313" key="4">
    <source>
        <dbReference type="Proteomes" id="UP000576393"/>
    </source>
</evidence>
<dbReference type="SUPFAM" id="SSF56281">
    <property type="entry name" value="Metallo-hydrolase/oxidoreductase"/>
    <property type="match status" value="1"/>
</dbReference>
<keyword evidence="4" id="KW-1185">Reference proteome</keyword>
<organism evidence="3 4">
    <name type="scientific">Streptosporangium sandarakinum</name>
    <dbReference type="NCBI Taxonomy" id="1260955"/>
    <lineage>
        <taxon>Bacteria</taxon>
        <taxon>Bacillati</taxon>
        <taxon>Actinomycetota</taxon>
        <taxon>Actinomycetes</taxon>
        <taxon>Streptosporangiales</taxon>
        <taxon>Streptosporangiaceae</taxon>
        <taxon>Streptosporangium</taxon>
    </lineage>
</organism>
<dbReference type="PANTHER" id="PTHR43546">
    <property type="entry name" value="UPF0173 METAL-DEPENDENT HYDROLASE MJ1163-RELATED"/>
    <property type="match status" value="1"/>
</dbReference>
<dbReference type="Proteomes" id="UP000576393">
    <property type="component" value="Unassembled WGS sequence"/>
</dbReference>
<sequence>MNHRTSPSALSPTSVPSVGAGRGLGVHLLGGPTAVLEIGGLRLLTDPAFDEPGEYPVGPGRVLVKTAPPALRPPRLGPIDAVLLSHDQHPDNLDVSGRAYLTEAPLVLTTAGAAVRLAGTARALALWEHADLPRPGGGTLRVTRVPALHGPEGSEHLVGEVAGFVLSGEDLPTVYVSGDNASLRIVREIAARTGPIDVAVLFAGAARTALIDGHLTLTGAQAAEAAVLLGARHVVPLHFEGWGHFTEGGDELREAFDRAGLADRLTLLSPGRSAVVAL</sequence>
<name>A0A852V7Q8_9ACTN</name>
<keyword evidence="1" id="KW-0378">Hydrolase</keyword>
<gene>
    <name evidence="3" type="ORF">HDA43_006383</name>
</gene>
<dbReference type="AlphaFoldDB" id="A0A852V7Q8"/>
<dbReference type="InterPro" id="IPR001279">
    <property type="entry name" value="Metallo-B-lactamas"/>
</dbReference>
<dbReference type="Gene3D" id="3.60.15.10">
    <property type="entry name" value="Ribonuclease Z/Hydroxyacylglutathione hydrolase-like"/>
    <property type="match status" value="1"/>
</dbReference>
<dbReference type="InterPro" id="IPR036866">
    <property type="entry name" value="RibonucZ/Hydroxyglut_hydro"/>
</dbReference>
<dbReference type="EMBL" id="JACCCO010000003">
    <property type="protein sequence ID" value="NYF44156.1"/>
    <property type="molecule type" value="Genomic_DNA"/>
</dbReference>
<reference evidence="3 4" key="1">
    <citation type="submission" date="2020-07" db="EMBL/GenBank/DDBJ databases">
        <title>Sequencing the genomes of 1000 actinobacteria strains.</title>
        <authorList>
            <person name="Klenk H.-P."/>
        </authorList>
    </citation>
    <scope>NUCLEOTIDE SEQUENCE [LARGE SCALE GENOMIC DNA]</scope>
    <source>
        <strain evidence="3 4">DSM 45763</strain>
    </source>
</reference>
<comment type="caution">
    <text evidence="3">The sequence shown here is derived from an EMBL/GenBank/DDBJ whole genome shotgun (WGS) entry which is preliminary data.</text>
</comment>
<accession>A0A852V7Q8</accession>
<dbReference type="Pfam" id="PF12706">
    <property type="entry name" value="Lactamase_B_2"/>
    <property type="match status" value="1"/>
</dbReference>
<dbReference type="RefSeq" id="WP_179828081.1">
    <property type="nucleotide sequence ID" value="NZ_JACCCO010000003.1"/>
</dbReference>
<evidence type="ECO:0000313" key="3">
    <source>
        <dbReference type="EMBL" id="NYF44156.1"/>
    </source>
</evidence>
<protein>
    <submittedName>
        <fullName evidence="3">L-ascorbate metabolism protein UlaG (Beta-lactamase superfamily)</fullName>
    </submittedName>
</protein>
<proteinExistence type="predicted"/>
<dbReference type="PANTHER" id="PTHR43546:SF9">
    <property type="entry name" value="L-ASCORBATE-6-PHOSPHATE LACTONASE ULAG-RELATED"/>
    <property type="match status" value="1"/>
</dbReference>
<dbReference type="InterPro" id="IPR050114">
    <property type="entry name" value="UPF0173_UPF0282_UlaG_hydrolase"/>
</dbReference>
<evidence type="ECO:0000256" key="1">
    <source>
        <dbReference type="ARBA" id="ARBA00022801"/>
    </source>
</evidence>